<dbReference type="OrthoDB" id="4966777at2"/>
<feature type="domain" description="HTH cro/C1-type" evidence="1">
    <location>
        <begin position="17"/>
        <end position="71"/>
    </location>
</feature>
<dbReference type="PROSITE" id="PS50943">
    <property type="entry name" value="HTH_CROC1"/>
    <property type="match status" value="1"/>
</dbReference>
<dbReference type="Pfam" id="PF13560">
    <property type="entry name" value="HTH_31"/>
    <property type="match status" value="1"/>
</dbReference>
<protein>
    <submittedName>
        <fullName evidence="2">Helix-turn-helix protein</fullName>
    </submittedName>
</protein>
<dbReference type="RefSeq" id="WP_121217204.1">
    <property type="nucleotide sequence ID" value="NZ_JBIUBA010000046.1"/>
</dbReference>
<comment type="caution">
    <text evidence="2">The sequence shown here is derived from an EMBL/GenBank/DDBJ whole genome shotgun (WGS) entry which is preliminary data.</text>
</comment>
<dbReference type="EMBL" id="RBXR01000001">
    <property type="protein sequence ID" value="RKT67128.1"/>
    <property type="molecule type" value="Genomic_DNA"/>
</dbReference>
<proteinExistence type="predicted"/>
<dbReference type="InterPro" id="IPR010982">
    <property type="entry name" value="Lambda_DNA-bd_dom_sf"/>
</dbReference>
<dbReference type="InterPro" id="IPR043917">
    <property type="entry name" value="DUF5753"/>
</dbReference>
<accession>A0A495X6K0</accession>
<evidence type="ECO:0000259" key="1">
    <source>
        <dbReference type="PROSITE" id="PS50943"/>
    </source>
</evidence>
<organism evidence="2 3">
    <name type="scientific">Saccharothrix variisporea</name>
    <dbReference type="NCBI Taxonomy" id="543527"/>
    <lineage>
        <taxon>Bacteria</taxon>
        <taxon>Bacillati</taxon>
        <taxon>Actinomycetota</taxon>
        <taxon>Actinomycetes</taxon>
        <taxon>Pseudonocardiales</taxon>
        <taxon>Pseudonocardiaceae</taxon>
        <taxon>Saccharothrix</taxon>
    </lineage>
</organism>
<gene>
    <name evidence="2" type="ORF">DFJ66_0296</name>
</gene>
<dbReference type="SUPFAM" id="SSF47413">
    <property type="entry name" value="lambda repressor-like DNA-binding domains"/>
    <property type="match status" value="1"/>
</dbReference>
<evidence type="ECO:0000313" key="2">
    <source>
        <dbReference type="EMBL" id="RKT67128.1"/>
    </source>
</evidence>
<reference evidence="2 3" key="1">
    <citation type="submission" date="2018-10" db="EMBL/GenBank/DDBJ databases">
        <title>Sequencing the genomes of 1000 actinobacteria strains.</title>
        <authorList>
            <person name="Klenk H.-P."/>
        </authorList>
    </citation>
    <scope>NUCLEOTIDE SEQUENCE [LARGE SCALE GENOMIC DNA]</scope>
    <source>
        <strain evidence="2 3">DSM 43911</strain>
    </source>
</reference>
<dbReference type="Pfam" id="PF19054">
    <property type="entry name" value="DUF5753"/>
    <property type="match status" value="1"/>
</dbReference>
<dbReference type="InterPro" id="IPR001387">
    <property type="entry name" value="Cro/C1-type_HTH"/>
</dbReference>
<evidence type="ECO:0000313" key="3">
    <source>
        <dbReference type="Proteomes" id="UP000272729"/>
    </source>
</evidence>
<dbReference type="Proteomes" id="UP000272729">
    <property type="component" value="Unassembled WGS sequence"/>
</dbReference>
<dbReference type="AlphaFoldDB" id="A0A495X6K0"/>
<keyword evidence="3" id="KW-1185">Reference proteome</keyword>
<name>A0A495X6K0_9PSEU</name>
<dbReference type="CDD" id="cd00093">
    <property type="entry name" value="HTH_XRE"/>
    <property type="match status" value="1"/>
</dbReference>
<dbReference type="Gene3D" id="1.10.260.40">
    <property type="entry name" value="lambda repressor-like DNA-binding domains"/>
    <property type="match status" value="1"/>
</dbReference>
<dbReference type="SMART" id="SM00530">
    <property type="entry name" value="HTH_XRE"/>
    <property type="match status" value="1"/>
</dbReference>
<sequence>MASGGFQKRREALGDSLRELRRQADLDGKAMARLLGWNAPKVSKVENGRQTVSDDDLTAWLTALNVDPAVADQLRAELAAIRREYVLWKDRVRAGHRGRQEDSVAVESAAKLIRAFESVVVPGLLQTAEYARHVLLASASLHGGGQDIAEAVRARMRRQQVLFEPGKTIEILMTEAALLHPVAPADVMAGQVHRLIAAIGTPNVRVGIIPIRTRVPYPLAHGFWIIDDLVQVETVTAELEVTDPDEVATYNKLADMLWSAAAERDDARALLTASAQMWTGA</sequence>
<dbReference type="GO" id="GO:0003677">
    <property type="term" value="F:DNA binding"/>
    <property type="evidence" value="ECO:0007669"/>
    <property type="project" value="InterPro"/>
</dbReference>